<comment type="caution">
    <text evidence="1">The sequence shown here is derived from an EMBL/GenBank/DDBJ whole genome shotgun (WGS) entry which is preliminary data.</text>
</comment>
<dbReference type="AlphaFoldDB" id="A0A0V1JR67"/>
<dbReference type="EMBL" id="JYDV01000058">
    <property type="protein sequence ID" value="KRZ37421.1"/>
    <property type="molecule type" value="Genomic_DNA"/>
</dbReference>
<evidence type="ECO:0000313" key="2">
    <source>
        <dbReference type="Proteomes" id="UP000054826"/>
    </source>
</evidence>
<organism evidence="1 2">
    <name type="scientific">Trichinella pseudospiralis</name>
    <name type="common">Parasitic roundworm</name>
    <dbReference type="NCBI Taxonomy" id="6337"/>
    <lineage>
        <taxon>Eukaryota</taxon>
        <taxon>Metazoa</taxon>
        <taxon>Ecdysozoa</taxon>
        <taxon>Nematoda</taxon>
        <taxon>Enoplea</taxon>
        <taxon>Dorylaimia</taxon>
        <taxon>Trichinellida</taxon>
        <taxon>Trichinellidae</taxon>
        <taxon>Trichinella</taxon>
    </lineage>
</organism>
<proteinExistence type="predicted"/>
<evidence type="ECO:0000313" key="1">
    <source>
        <dbReference type="EMBL" id="KRZ37421.1"/>
    </source>
</evidence>
<name>A0A0V1JR67_TRIPS</name>
<accession>A0A0V1JR67</accession>
<reference evidence="1 2" key="1">
    <citation type="submission" date="2015-01" db="EMBL/GenBank/DDBJ databases">
        <title>Evolution of Trichinella species and genotypes.</title>
        <authorList>
            <person name="Korhonen P.K."/>
            <person name="Edoardo P."/>
            <person name="Giuseppe L.R."/>
            <person name="Gasser R.B."/>
        </authorList>
    </citation>
    <scope>NUCLEOTIDE SEQUENCE [LARGE SCALE GENOMIC DNA]</scope>
    <source>
        <strain evidence="1">ISS176</strain>
    </source>
</reference>
<gene>
    <name evidence="1" type="ORF">T4C_2762</name>
</gene>
<protein>
    <submittedName>
        <fullName evidence="1">Uncharacterized protein</fullName>
    </submittedName>
</protein>
<dbReference type="Proteomes" id="UP000054826">
    <property type="component" value="Unassembled WGS sequence"/>
</dbReference>
<sequence>MPFDDMQLAVPKKQRFNSEFKFAVCSFLSCYTMHHAVMYSASSNVLHEASKRVTKCNRLMPLIEACSNRCDFASINRLASDSTTEMRKHRHYFELVSPTPDAIENN</sequence>